<dbReference type="PANTHER" id="PTHR35586:SF1">
    <property type="entry name" value="SLL1691 PROTEIN"/>
    <property type="match status" value="1"/>
</dbReference>
<gene>
    <name evidence="1" type="ORF">K2F26_21160</name>
</gene>
<dbReference type="PANTHER" id="PTHR35586">
    <property type="entry name" value="SLL1691 PROTEIN"/>
    <property type="match status" value="1"/>
</dbReference>
<evidence type="ECO:0000313" key="2">
    <source>
        <dbReference type="Proteomes" id="UP000826540"/>
    </source>
</evidence>
<dbReference type="RefSeq" id="WP_220609363.1">
    <property type="nucleotide sequence ID" value="NZ_CP080598.1"/>
</dbReference>
<dbReference type="EMBL" id="CP080598">
    <property type="protein sequence ID" value="QYX31299.1"/>
    <property type="molecule type" value="Genomic_DNA"/>
</dbReference>
<dbReference type="Proteomes" id="UP000826540">
    <property type="component" value="Chromosome"/>
</dbReference>
<proteinExistence type="predicted"/>
<sequence>MNYQPNSDYDSAWKEAITVYLERFIEYCFPEVYQDIDWEKGYETLDTELQELIRDAETGRRLADKLVKVTLRNGEKALVLIHIEIQGQEQDDFAERMYIYNHRLFDRYRLKVFSFAVLGDDNPNWKPTSYGYSQWGFTTNLQFPSVKLLDYSHDTLAQSNNPFAIIIMAHLQTQATQGNSQQRFQLKLSLVKQLYDLGYTGEMIRQLFRFIEWMMTLPPILQSDFKTELNRYEEGKRMPFLTSFEIDGMIKNSRENVIEIIETRFGNVSDELKNKINALEDLQLLKSIFKQAITIVSVEDFEQLLASSQGDN</sequence>
<keyword evidence="2" id="KW-1185">Reference proteome</keyword>
<reference evidence="1 2" key="1">
    <citation type="journal article" date="2022" name="J. Am. Chem. Soc.">
        <title>Biosynthesis of Guanitoxin Enables Global Environmental Detection in Freshwater Cyanobacteria.</title>
        <authorList>
            <person name="Lima S.T."/>
            <person name="Fallon T.R."/>
            <person name="Cordoza J.L."/>
            <person name="Chekan J.R."/>
            <person name="Delbaje E."/>
            <person name="Hopiavuori A.R."/>
            <person name="Alvarenga D.O."/>
            <person name="Wood S.M."/>
            <person name="Luhavaya H."/>
            <person name="Baumgartner J.T."/>
            <person name="Dorr F.A."/>
            <person name="Etchegaray A."/>
            <person name="Pinto E."/>
            <person name="McKinnie S.M.K."/>
            <person name="Fiore M.F."/>
            <person name="Moore B.S."/>
        </authorList>
    </citation>
    <scope>NUCLEOTIDE SEQUENCE [LARGE SCALE GENOMIC DNA]</scope>
    <source>
        <strain evidence="1 2">ITEP-024</strain>
    </source>
</reference>
<name>A0ABX8WXX2_9CYAN</name>
<accession>A0ABX8WXX2</accession>
<protein>
    <submittedName>
        <fullName evidence="1">Transposase</fullName>
    </submittedName>
</protein>
<organism evidence="1 2">
    <name type="scientific">Sphaerospermopsis torques-reginae ITEP-024</name>
    <dbReference type="NCBI Taxonomy" id="984208"/>
    <lineage>
        <taxon>Bacteria</taxon>
        <taxon>Bacillati</taxon>
        <taxon>Cyanobacteriota</taxon>
        <taxon>Cyanophyceae</taxon>
        <taxon>Nostocales</taxon>
        <taxon>Aphanizomenonaceae</taxon>
        <taxon>Sphaerospermopsis</taxon>
        <taxon>Sphaerospermopsis torques-reginae</taxon>
    </lineage>
</organism>
<evidence type="ECO:0000313" key="1">
    <source>
        <dbReference type="EMBL" id="QYX31299.1"/>
    </source>
</evidence>